<comment type="caution">
    <text evidence="2">The sequence shown here is derived from an EMBL/GenBank/DDBJ whole genome shotgun (WGS) entry which is preliminary data.</text>
</comment>
<dbReference type="AlphaFoldDB" id="A0A4S4B1A6"/>
<sequence>MIGAEVLSGARSVLERHGHGEAALAALRGQWPGLRFVGCSEDDVPPRLKPADTGGGWALYYIAGGGHCLALTTDPGAAIGLVVAECLPDD</sequence>
<feature type="domain" description="DUF6129" evidence="1">
    <location>
        <begin position="25"/>
        <end position="74"/>
    </location>
</feature>
<dbReference type="InterPro" id="IPR046132">
    <property type="entry name" value="DUF6129"/>
</dbReference>
<dbReference type="EMBL" id="SSOC01000004">
    <property type="protein sequence ID" value="THF64688.1"/>
    <property type="molecule type" value="Genomic_DNA"/>
</dbReference>
<protein>
    <recommendedName>
        <fullName evidence="1">DUF6129 domain-containing protein</fullName>
    </recommendedName>
</protein>
<dbReference type="Proteomes" id="UP000308430">
    <property type="component" value="Unassembled WGS sequence"/>
</dbReference>
<evidence type="ECO:0000259" key="1">
    <source>
        <dbReference type="Pfam" id="PF19624"/>
    </source>
</evidence>
<dbReference type="RefSeq" id="WP_136348407.1">
    <property type="nucleotide sequence ID" value="NZ_SSOC01000004.1"/>
</dbReference>
<dbReference type="OrthoDB" id="8563875at2"/>
<organism evidence="2 3">
    <name type="scientific">Pseudothauera nasutitermitis</name>
    <dbReference type="NCBI Taxonomy" id="2565930"/>
    <lineage>
        <taxon>Bacteria</taxon>
        <taxon>Pseudomonadati</taxon>
        <taxon>Pseudomonadota</taxon>
        <taxon>Betaproteobacteria</taxon>
        <taxon>Rhodocyclales</taxon>
        <taxon>Zoogloeaceae</taxon>
        <taxon>Pseudothauera</taxon>
    </lineage>
</organism>
<reference evidence="2 3" key="1">
    <citation type="submission" date="2019-04" db="EMBL/GenBank/DDBJ databases">
        <title>Azoarcus nasutitermitis sp. nov. isolated from termite nest.</title>
        <authorList>
            <person name="Lin S.-Y."/>
            <person name="Hameed A."/>
            <person name="Hsu Y.-H."/>
            <person name="Young C.-C."/>
        </authorList>
    </citation>
    <scope>NUCLEOTIDE SEQUENCE [LARGE SCALE GENOMIC DNA]</scope>
    <source>
        <strain evidence="2 3">CC-YHH838</strain>
    </source>
</reference>
<proteinExistence type="predicted"/>
<accession>A0A4S4B1A6</accession>
<gene>
    <name evidence="2" type="ORF">E6C76_11600</name>
</gene>
<evidence type="ECO:0000313" key="2">
    <source>
        <dbReference type="EMBL" id="THF64688.1"/>
    </source>
</evidence>
<keyword evidence="3" id="KW-1185">Reference proteome</keyword>
<evidence type="ECO:0000313" key="3">
    <source>
        <dbReference type="Proteomes" id="UP000308430"/>
    </source>
</evidence>
<dbReference type="Pfam" id="PF19624">
    <property type="entry name" value="DUF6129"/>
    <property type="match status" value="1"/>
</dbReference>
<name>A0A4S4B1A6_9RHOO</name>